<dbReference type="InterPro" id="IPR004838">
    <property type="entry name" value="NHTrfase_class1_PyrdxlP-BS"/>
</dbReference>
<evidence type="ECO:0000313" key="11">
    <source>
        <dbReference type="EMBL" id="TYS83716.1"/>
    </source>
</evidence>
<dbReference type="Proteomes" id="UP000324269">
    <property type="component" value="Unassembled WGS sequence"/>
</dbReference>
<gene>
    <name evidence="11" type="ORF">FZC85_17140</name>
</gene>
<dbReference type="CDD" id="cd00609">
    <property type="entry name" value="AAT_like"/>
    <property type="match status" value="1"/>
</dbReference>
<keyword evidence="6" id="KW-0663">Pyridoxal phosphate</keyword>
<dbReference type="GO" id="GO:0009236">
    <property type="term" value="P:cobalamin biosynthetic process"/>
    <property type="evidence" value="ECO:0007669"/>
    <property type="project" value="UniProtKB-UniPathway"/>
</dbReference>
<comment type="catalytic activity">
    <reaction evidence="9">
        <text>O-phospho-L-threonine + H(+) = (R)-1-aminopropan-2-yl phosphate + CO2</text>
        <dbReference type="Rhea" id="RHEA:11492"/>
        <dbReference type="ChEBI" id="CHEBI:15378"/>
        <dbReference type="ChEBI" id="CHEBI:16526"/>
        <dbReference type="ChEBI" id="CHEBI:58563"/>
        <dbReference type="ChEBI" id="CHEBI:58675"/>
        <dbReference type="EC" id="4.1.1.81"/>
    </reaction>
</comment>
<dbReference type="PANTHER" id="PTHR42885">
    <property type="entry name" value="HISTIDINOL-PHOSPHATE AMINOTRANSFERASE-RELATED"/>
    <property type="match status" value="1"/>
</dbReference>
<evidence type="ECO:0000256" key="4">
    <source>
        <dbReference type="ARBA" id="ARBA00012285"/>
    </source>
</evidence>
<keyword evidence="7 11" id="KW-0456">Lyase</keyword>
<dbReference type="EC" id="4.1.1.81" evidence="4"/>
<evidence type="ECO:0000256" key="7">
    <source>
        <dbReference type="ARBA" id="ARBA00023239"/>
    </source>
</evidence>
<comment type="function">
    <text evidence="2">Decarboxylates L-threonine-O-3-phosphate to yield (R)-1-amino-2-propanol O-2-phosphate, the precursor for the linkage between the nucleotide loop and the corrin ring in cobalamin.</text>
</comment>
<protein>
    <recommendedName>
        <fullName evidence="4">threonine-phosphate decarboxylase</fullName>
        <ecNumber evidence="4">4.1.1.81</ecNumber>
    </recommendedName>
    <alternativeName>
        <fullName evidence="8">L-threonine-O-3-phosphate decarboxylase</fullName>
    </alternativeName>
</protein>
<comment type="caution">
    <text evidence="11">The sequence shown here is derived from an EMBL/GenBank/DDBJ whole genome shotgun (WGS) entry which is preliminary data.</text>
</comment>
<evidence type="ECO:0000259" key="10">
    <source>
        <dbReference type="Pfam" id="PF00155"/>
    </source>
</evidence>
<dbReference type="Gene3D" id="3.40.640.10">
    <property type="entry name" value="Type I PLP-dependent aspartate aminotransferase-like (Major domain)"/>
    <property type="match status" value="1"/>
</dbReference>
<dbReference type="AlphaFoldDB" id="A0A5D4TPR9"/>
<evidence type="ECO:0000256" key="6">
    <source>
        <dbReference type="ARBA" id="ARBA00022898"/>
    </source>
</evidence>
<dbReference type="InterPro" id="IPR015424">
    <property type="entry name" value="PyrdxlP-dep_Trfase"/>
</dbReference>
<sequence length="358" mass="41390">MKLPEHGSNPQYTYRAMDISMPDQIVDLSANINSSGPPDRLKKIWQDLLEEIVTYPDPHSVSLRRKIARKEGVLEEEILIGNGGAELIHLIGRWLAHSNVLIIHPTFSEYEKACRINDCTIYHLLLEENDWDFGSKKLAAYLSKVDAVFICNPTNPTGVLYSASKIKEIVKEAHKEHCYVIVDEAFYDFPLEEVTVAHLVKEYSNLLVLRSMTKMFSIPGIRLGFLMAGETVVKELGNYQVHWSVNGIAQKVGEILLEETDFVYHTKYMVKREREKLFAFFDQSRFDYSPSQTNFYLLKDPDLNDQTELFRFLLENGIVSRHTQNFKGLDGRWLRFAIKGKKEHEKLMDALTEWKSRP</sequence>
<dbReference type="InterPro" id="IPR015422">
    <property type="entry name" value="PyrdxlP-dep_Trfase_small"/>
</dbReference>
<dbReference type="GO" id="GO:0030170">
    <property type="term" value="F:pyridoxal phosphate binding"/>
    <property type="evidence" value="ECO:0007669"/>
    <property type="project" value="InterPro"/>
</dbReference>
<proteinExistence type="predicted"/>
<name>A0A5D4TPR9_9BACI</name>
<dbReference type="InterPro" id="IPR015421">
    <property type="entry name" value="PyrdxlP-dep_Trfase_major"/>
</dbReference>
<dbReference type="PANTHER" id="PTHR42885:SF1">
    <property type="entry name" value="THREONINE-PHOSPHATE DECARBOXYLASE"/>
    <property type="match status" value="1"/>
</dbReference>
<dbReference type="UniPathway" id="UPA00148"/>
<evidence type="ECO:0000256" key="8">
    <source>
        <dbReference type="ARBA" id="ARBA00029996"/>
    </source>
</evidence>
<dbReference type="Gene3D" id="3.90.1150.10">
    <property type="entry name" value="Aspartate Aminotransferase, domain 1"/>
    <property type="match status" value="1"/>
</dbReference>
<dbReference type="SUPFAM" id="SSF53383">
    <property type="entry name" value="PLP-dependent transferases"/>
    <property type="match status" value="1"/>
</dbReference>
<dbReference type="PROSITE" id="PS00105">
    <property type="entry name" value="AA_TRANSFER_CLASS_1"/>
    <property type="match status" value="1"/>
</dbReference>
<dbReference type="InterPro" id="IPR005860">
    <property type="entry name" value="CobD"/>
</dbReference>
<dbReference type="InterPro" id="IPR004839">
    <property type="entry name" value="Aminotransferase_I/II_large"/>
</dbReference>
<evidence type="ECO:0000256" key="1">
    <source>
        <dbReference type="ARBA" id="ARBA00001933"/>
    </source>
</evidence>
<organism evidence="11 12">
    <name type="scientific">Rossellomorea aquimaris</name>
    <dbReference type="NCBI Taxonomy" id="189382"/>
    <lineage>
        <taxon>Bacteria</taxon>
        <taxon>Bacillati</taxon>
        <taxon>Bacillota</taxon>
        <taxon>Bacilli</taxon>
        <taxon>Bacillales</taxon>
        <taxon>Bacillaceae</taxon>
        <taxon>Rossellomorea</taxon>
    </lineage>
</organism>
<evidence type="ECO:0000313" key="12">
    <source>
        <dbReference type="Proteomes" id="UP000324269"/>
    </source>
</evidence>
<dbReference type="RefSeq" id="WP_148970235.1">
    <property type="nucleotide sequence ID" value="NZ_JBNIKW010000005.1"/>
</dbReference>
<comment type="cofactor">
    <cofactor evidence="1">
        <name>pyridoxal 5'-phosphate</name>
        <dbReference type="ChEBI" id="CHEBI:597326"/>
    </cofactor>
</comment>
<dbReference type="Pfam" id="PF00155">
    <property type="entry name" value="Aminotran_1_2"/>
    <property type="match status" value="1"/>
</dbReference>
<dbReference type="OrthoDB" id="9813612at2"/>
<evidence type="ECO:0000256" key="2">
    <source>
        <dbReference type="ARBA" id="ARBA00003444"/>
    </source>
</evidence>
<comment type="pathway">
    <text evidence="3">Cofactor biosynthesis; adenosylcobalamin biosynthesis.</text>
</comment>
<evidence type="ECO:0000256" key="9">
    <source>
        <dbReference type="ARBA" id="ARBA00048531"/>
    </source>
</evidence>
<reference evidence="11 12" key="1">
    <citation type="submission" date="2019-08" db="EMBL/GenBank/DDBJ databases">
        <title>Bacillus genomes from the desert of Cuatro Cienegas, Coahuila.</title>
        <authorList>
            <person name="Olmedo-Alvarez G."/>
        </authorList>
    </citation>
    <scope>NUCLEOTIDE SEQUENCE [LARGE SCALE GENOMIC DNA]</scope>
    <source>
        <strain evidence="11 12">CH87b_3T</strain>
    </source>
</reference>
<accession>A0A5D4TPR9</accession>
<dbReference type="EMBL" id="VTEZ01000005">
    <property type="protein sequence ID" value="TYS83716.1"/>
    <property type="molecule type" value="Genomic_DNA"/>
</dbReference>
<feature type="domain" description="Aminotransferase class I/classII large" evidence="10">
    <location>
        <begin position="24"/>
        <end position="349"/>
    </location>
</feature>
<dbReference type="GO" id="GO:0048472">
    <property type="term" value="F:threonine-phosphate decarboxylase activity"/>
    <property type="evidence" value="ECO:0007669"/>
    <property type="project" value="UniProtKB-EC"/>
</dbReference>
<dbReference type="NCBIfam" id="TIGR01140">
    <property type="entry name" value="L_thr_O3P_dcar"/>
    <property type="match status" value="1"/>
</dbReference>
<keyword evidence="5" id="KW-0169">Cobalamin biosynthesis</keyword>
<evidence type="ECO:0000256" key="3">
    <source>
        <dbReference type="ARBA" id="ARBA00004953"/>
    </source>
</evidence>
<evidence type="ECO:0000256" key="5">
    <source>
        <dbReference type="ARBA" id="ARBA00022573"/>
    </source>
</evidence>